<evidence type="ECO:0008006" key="6">
    <source>
        <dbReference type="Google" id="ProtNLM"/>
    </source>
</evidence>
<gene>
    <name evidence="4" type="ORF">CQY23_20640</name>
</gene>
<protein>
    <recommendedName>
        <fullName evidence="6">Short-chain dehydrogenase</fullName>
    </recommendedName>
</protein>
<dbReference type="Pfam" id="PF00106">
    <property type="entry name" value="adh_short"/>
    <property type="match status" value="1"/>
</dbReference>
<dbReference type="Gene3D" id="3.40.50.720">
    <property type="entry name" value="NAD(P)-binding Rossmann-like Domain"/>
    <property type="match status" value="1"/>
</dbReference>
<keyword evidence="2" id="KW-0521">NADP</keyword>
<keyword evidence="3" id="KW-0560">Oxidoreductase</keyword>
<name>A0A2G5PAC6_MYCCE</name>
<comment type="similarity">
    <text evidence="1">Belongs to the short-chain dehydrogenases/reductases (SDR) family.</text>
</comment>
<sequence>MRSCVEVSPTDVVLTSEPLQNTVEMSRWPGATVNGCRPPDFSHDKQVMTEFRAVVVTEAASPVALATAARLARRGDLVLMGARRADVCERLAARLRACGAAAFAAQLDLADTSSIDRFVEAARYLIGEADVLVTGAGLTDGSWIGAQHLAAQLIPPMVDAGQGDVILVGPELFGAPPCGARRDLDTWMSALDAEFVGTGVRASLIRSAPVGSRAVPHDVGRLLAAMVGSRGRMHLRHVEIVPPVAAPRLSKEPDVR</sequence>
<organism evidence="4 5">
    <name type="scientific">Mycobacterium celatum</name>
    <dbReference type="NCBI Taxonomy" id="28045"/>
    <lineage>
        <taxon>Bacteria</taxon>
        <taxon>Bacillati</taxon>
        <taxon>Actinomycetota</taxon>
        <taxon>Actinomycetes</taxon>
        <taxon>Mycobacteriales</taxon>
        <taxon>Mycobacteriaceae</taxon>
        <taxon>Mycobacterium</taxon>
    </lineage>
</organism>
<accession>A0A2G5PAC6</accession>
<dbReference type="AlphaFoldDB" id="A0A2G5PAC6"/>
<comment type="caution">
    <text evidence="4">The sequence shown here is derived from an EMBL/GenBank/DDBJ whole genome shotgun (WGS) entry which is preliminary data.</text>
</comment>
<evidence type="ECO:0000256" key="3">
    <source>
        <dbReference type="ARBA" id="ARBA00023002"/>
    </source>
</evidence>
<dbReference type="PANTHER" id="PTHR43391:SF14">
    <property type="entry name" value="DEHYDROGENASE_REDUCTASE SDR FAMILY PROTEIN 7-LIKE"/>
    <property type="match status" value="1"/>
</dbReference>
<dbReference type="Proteomes" id="UP000230971">
    <property type="component" value="Unassembled WGS sequence"/>
</dbReference>
<dbReference type="PANTHER" id="PTHR43391">
    <property type="entry name" value="RETINOL DEHYDROGENASE-RELATED"/>
    <property type="match status" value="1"/>
</dbReference>
<dbReference type="GO" id="GO:0016491">
    <property type="term" value="F:oxidoreductase activity"/>
    <property type="evidence" value="ECO:0007669"/>
    <property type="project" value="UniProtKB-KW"/>
</dbReference>
<proteinExistence type="inferred from homology"/>
<dbReference type="InterPro" id="IPR036291">
    <property type="entry name" value="NAD(P)-bd_dom_sf"/>
</dbReference>
<evidence type="ECO:0000256" key="1">
    <source>
        <dbReference type="ARBA" id="ARBA00006484"/>
    </source>
</evidence>
<dbReference type="OrthoDB" id="4751383at2"/>
<reference evidence="4 5" key="1">
    <citation type="journal article" date="2017" name="Infect. Genet. Evol.">
        <title>The new phylogeny of the genus Mycobacterium: The old and the news.</title>
        <authorList>
            <person name="Tortoli E."/>
            <person name="Fedrizzi T."/>
            <person name="Meehan C.J."/>
            <person name="Trovato A."/>
            <person name="Grottola A."/>
            <person name="Giacobazzi E."/>
            <person name="Serpini G.F."/>
            <person name="Tagliazucchi S."/>
            <person name="Fabio A."/>
            <person name="Bettua C."/>
            <person name="Bertorelli R."/>
            <person name="Frascaro F."/>
            <person name="De Sanctis V."/>
            <person name="Pecorari M."/>
            <person name="Jousson O."/>
            <person name="Segata N."/>
            <person name="Cirillo D.M."/>
        </authorList>
    </citation>
    <scope>NUCLEOTIDE SEQUENCE [LARGE SCALE GENOMIC DNA]</scope>
    <source>
        <strain evidence="4 5">NCTC 12882</strain>
    </source>
</reference>
<evidence type="ECO:0000313" key="4">
    <source>
        <dbReference type="EMBL" id="PIB75020.1"/>
    </source>
</evidence>
<dbReference type="EMBL" id="PDKV01000035">
    <property type="protein sequence ID" value="PIB75020.1"/>
    <property type="molecule type" value="Genomic_DNA"/>
</dbReference>
<evidence type="ECO:0000313" key="5">
    <source>
        <dbReference type="Proteomes" id="UP000230971"/>
    </source>
</evidence>
<evidence type="ECO:0000256" key="2">
    <source>
        <dbReference type="ARBA" id="ARBA00022857"/>
    </source>
</evidence>
<dbReference type="InterPro" id="IPR002347">
    <property type="entry name" value="SDR_fam"/>
</dbReference>
<dbReference type="SUPFAM" id="SSF51735">
    <property type="entry name" value="NAD(P)-binding Rossmann-fold domains"/>
    <property type="match status" value="1"/>
</dbReference>